<dbReference type="PhylomeDB" id="A0A0G4GPJ3"/>
<sequence length="272" mass="29577">MVVGNHVRDSLDTLQNRVDSFTDKVTKKGAALTKALMNLRGMLTARKSLEGAVAGYSSFMVPAGEAARTVDLQKVFQIFDTPRAIDGPSSWKMSHGLVQSSKIGAAPVPADRATAEFIAGTFAAIRNKRVFDGAFSTKFFAVGTGSFGIAFRFKNPENHYLLEFRHGEIRNDPKGIVRVVRVKEGKVSEMTKGPEDGGFLSSATYKVTIISKKHSFDIVIEGLNEKGEAKETRKLSFSDSSFGSGTFGFFTNGMESVTFDEIDYKAAKCVGK</sequence>
<dbReference type="VEuPathDB" id="CryptoDB:Cvel_22770"/>
<name>A0A0G4GPJ3_9ALVE</name>
<organism evidence="1">
    <name type="scientific">Chromera velia CCMP2878</name>
    <dbReference type="NCBI Taxonomy" id="1169474"/>
    <lineage>
        <taxon>Eukaryota</taxon>
        <taxon>Sar</taxon>
        <taxon>Alveolata</taxon>
        <taxon>Colpodellida</taxon>
        <taxon>Chromeraceae</taxon>
        <taxon>Chromera</taxon>
    </lineage>
</organism>
<dbReference type="AlphaFoldDB" id="A0A0G4GPJ3"/>
<gene>
    <name evidence="1" type="ORF">Cvel_22770</name>
</gene>
<evidence type="ECO:0000313" key="1">
    <source>
        <dbReference type="EMBL" id="CEM32103.1"/>
    </source>
</evidence>
<dbReference type="EMBL" id="CDMZ01001408">
    <property type="protein sequence ID" value="CEM32103.1"/>
    <property type="molecule type" value="Genomic_DNA"/>
</dbReference>
<proteinExistence type="predicted"/>
<protein>
    <submittedName>
        <fullName evidence="1">Uncharacterized protein</fullName>
    </submittedName>
</protein>
<reference evidence="1" key="1">
    <citation type="submission" date="2014-11" db="EMBL/GenBank/DDBJ databases">
        <authorList>
            <person name="Otto D Thomas"/>
            <person name="Naeem Raeece"/>
        </authorList>
    </citation>
    <scope>NUCLEOTIDE SEQUENCE</scope>
</reference>
<accession>A0A0G4GPJ3</accession>
<dbReference type="Gene3D" id="2.60.120.560">
    <property type="entry name" value="Exo-inulinase, domain 1"/>
    <property type="match status" value="1"/>
</dbReference>